<accession>A0A852VUC9</accession>
<dbReference type="PANTHER" id="PTHR11552:SF147">
    <property type="entry name" value="CHOLINE DEHYDROGENASE, MITOCHONDRIAL"/>
    <property type="match status" value="1"/>
</dbReference>
<comment type="cofactor">
    <cofactor evidence="1 5">
        <name>FAD</name>
        <dbReference type="ChEBI" id="CHEBI:57692"/>
    </cofactor>
</comment>
<evidence type="ECO:0000256" key="3">
    <source>
        <dbReference type="ARBA" id="ARBA00022630"/>
    </source>
</evidence>
<dbReference type="InterPro" id="IPR012132">
    <property type="entry name" value="GMC_OxRdtase"/>
</dbReference>
<dbReference type="InterPro" id="IPR000172">
    <property type="entry name" value="GMC_OxRdtase_N"/>
</dbReference>
<evidence type="ECO:0000256" key="4">
    <source>
        <dbReference type="ARBA" id="ARBA00022827"/>
    </source>
</evidence>
<keyword evidence="10" id="KW-1185">Reference proteome</keyword>
<comment type="similarity">
    <text evidence="2 6">Belongs to the GMC oxidoreductase family.</text>
</comment>
<dbReference type="AlphaFoldDB" id="A0A852VUC9"/>
<sequence length="567" mass="59949">MGRYDVVIVGGGSAGAVLAARLTEEPTRRVLMLEAGRPDHRWDPIIRMPAALSKAWGNPRYDWCYVTEPEAGLAGRRIAVPRGKVLGGSSSINGMVYQRAHPGDYDRWSRLPGCEQWSSAHLLPYFRRLERRMSERGTPLTDGGHGPQVLERAPAAGPLNAAFLAAAQQAGHALLDSTNGPVQEGFSRTERTISRGRRFSATDAWLHPVADSRPNLTVRTGALVRALRTDARGTRVIGVRYRAADGTLRDVDAGETLLAAGSIATPQLLQVSGFGDPEHLAGIGVETRVALPGVGANLQDHLAVHLQHACSQPISLAPHRAPHRLPAAAARWLVSGTGIGASNHFEIGGFASTSMAGGIPDVMMLFAPVAMRFAPDVPPVGHGYEMHVSVMAGDVRGTVRAVSRDTAVPPRLVQNYLVTDGDRRRWVEAVGLAREILTQPAFAGLDAGETFPGEGVRSDAEILAWVSRRAQNGLHPTSTARMGTDADAVVDPSTLRVHGTEGLRVVDASIFPDVPNANTYGPVVVVAERAADIVTGATPLPADPAPSRPAGARGAPGTGPEPLAPVS</sequence>
<keyword evidence="4 5" id="KW-0274">FAD</keyword>
<evidence type="ECO:0000256" key="6">
    <source>
        <dbReference type="RuleBase" id="RU003968"/>
    </source>
</evidence>
<feature type="domain" description="Glucose-methanol-choline oxidoreductase N-terminal" evidence="8">
    <location>
        <begin position="83"/>
        <end position="106"/>
    </location>
</feature>
<evidence type="ECO:0000313" key="10">
    <source>
        <dbReference type="Proteomes" id="UP000549695"/>
    </source>
</evidence>
<dbReference type="Gene3D" id="3.50.50.60">
    <property type="entry name" value="FAD/NAD(P)-binding domain"/>
    <property type="match status" value="1"/>
</dbReference>
<feature type="region of interest" description="Disordered" evidence="7">
    <location>
        <begin position="537"/>
        <end position="567"/>
    </location>
</feature>
<dbReference type="GeneID" id="98050598"/>
<feature type="binding site" evidence="5">
    <location>
        <begin position="93"/>
        <end position="96"/>
    </location>
    <ligand>
        <name>FAD</name>
        <dbReference type="ChEBI" id="CHEBI:57692"/>
    </ligand>
</feature>
<protein>
    <submittedName>
        <fullName evidence="9">Choline dehydrogenase</fullName>
        <ecNumber evidence="9">1.1.99.1</ecNumber>
    </submittedName>
</protein>
<evidence type="ECO:0000259" key="8">
    <source>
        <dbReference type="PROSITE" id="PS00623"/>
    </source>
</evidence>
<organism evidence="9 10">
    <name type="scientific">Pseudonocardia alni</name>
    <name type="common">Amycolata alni</name>
    <dbReference type="NCBI Taxonomy" id="33907"/>
    <lineage>
        <taxon>Bacteria</taxon>
        <taxon>Bacillati</taxon>
        <taxon>Actinomycetota</taxon>
        <taxon>Actinomycetes</taxon>
        <taxon>Pseudonocardiales</taxon>
        <taxon>Pseudonocardiaceae</taxon>
        <taxon>Pseudonocardia</taxon>
    </lineage>
</organism>
<dbReference type="PIRSF" id="PIRSF000137">
    <property type="entry name" value="Alcohol_oxidase"/>
    <property type="match status" value="1"/>
</dbReference>
<dbReference type="Pfam" id="PF00732">
    <property type="entry name" value="GMC_oxred_N"/>
    <property type="match status" value="1"/>
</dbReference>
<evidence type="ECO:0000313" key="9">
    <source>
        <dbReference type="EMBL" id="NYG00493.1"/>
    </source>
</evidence>
<evidence type="ECO:0000256" key="7">
    <source>
        <dbReference type="SAM" id="MobiDB-lite"/>
    </source>
</evidence>
<dbReference type="RefSeq" id="WP_073577042.1">
    <property type="nucleotide sequence ID" value="NZ_BAAAJZ010000005.1"/>
</dbReference>
<dbReference type="NCBIfam" id="NF002550">
    <property type="entry name" value="PRK02106.1"/>
    <property type="match status" value="1"/>
</dbReference>
<dbReference type="InterPro" id="IPR036188">
    <property type="entry name" value="FAD/NAD-bd_sf"/>
</dbReference>
<dbReference type="SUPFAM" id="SSF54373">
    <property type="entry name" value="FAD-linked reductases, C-terminal domain"/>
    <property type="match status" value="1"/>
</dbReference>
<gene>
    <name evidence="9" type="ORF">HDA37_000778</name>
</gene>
<dbReference type="PROSITE" id="PS00623">
    <property type="entry name" value="GMC_OXRED_1"/>
    <property type="match status" value="1"/>
</dbReference>
<feature type="binding site" evidence="5">
    <location>
        <position position="224"/>
    </location>
    <ligand>
        <name>FAD</name>
        <dbReference type="ChEBI" id="CHEBI:57692"/>
    </ligand>
</feature>
<comment type="caution">
    <text evidence="9">The sequence shown here is derived from an EMBL/GenBank/DDBJ whole genome shotgun (WGS) entry which is preliminary data.</text>
</comment>
<reference evidence="9 10" key="1">
    <citation type="submission" date="2020-07" db="EMBL/GenBank/DDBJ databases">
        <title>Sequencing the genomes of 1000 actinobacteria strains.</title>
        <authorList>
            <person name="Klenk H.-P."/>
        </authorList>
    </citation>
    <scope>NUCLEOTIDE SEQUENCE [LARGE SCALE GENOMIC DNA]</scope>
    <source>
        <strain evidence="9 10">DSM 44749</strain>
    </source>
</reference>
<evidence type="ECO:0000256" key="5">
    <source>
        <dbReference type="PIRSR" id="PIRSR000137-2"/>
    </source>
</evidence>
<dbReference type="InterPro" id="IPR007867">
    <property type="entry name" value="GMC_OxRtase_C"/>
</dbReference>
<evidence type="ECO:0000256" key="1">
    <source>
        <dbReference type="ARBA" id="ARBA00001974"/>
    </source>
</evidence>
<dbReference type="SUPFAM" id="SSF51905">
    <property type="entry name" value="FAD/NAD(P)-binding domain"/>
    <property type="match status" value="1"/>
</dbReference>
<name>A0A852VUC9_PSEA5</name>
<dbReference type="EMBL" id="JACCCZ010000001">
    <property type="protein sequence ID" value="NYG00493.1"/>
    <property type="molecule type" value="Genomic_DNA"/>
</dbReference>
<dbReference type="GO" id="GO:0050660">
    <property type="term" value="F:flavin adenine dinucleotide binding"/>
    <property type="evidence" value="ECO:0007669"/>
    <property type="project" value="InterPro"/>
</dbReference>
<evidence type="ECO:0000256" key="2">
    <source>
        <dbReference type="ARBA" id="ARBA00010790"/>
    </source>
</evidence>
<proteinExistence type="inferred from homology"/>
<dbReference type="GO" id="GO:0008812">
    <property type="term" value="F:choline dehydrogenase activity"/>
    <property type="evidence" value="ECO:0007669"/>
    <property type="project" value="UniProtKB-EC"/>
</dbReference>
<dbReference type="Gene3D" id="3.30.560.10">
    <property type="entry name" value="Glucose Oxidase, domain 3"/>
    <property type="match status" value="1"/>
</dbReference>
<feature type="compositionally biased region" description="Low complexity" evidence="7">
    <location>
        <begin position="548"/>
        <end position="561"/>
    </location>
</feature>
<keyword evidence="9" id="KW-0560">Oxidoreductase</keyword>
<keyword evidence="3 6" id="KW-0285">Flavoprotein</keyword>
<dbReference type="Pfam" id="PF05199">
    <property type="entry name" value="GMC_oxred_C"/>
    <property type="match status" value="1"/>
</dbReference>
<feature type="binding site" evidence="5">
    <location>
        <position position="85"/>
    </location>
    <ligand>
        <name>FAD</name>
        <dbReference type="ChEBI" id="CHEBI:57692"/>
    </ligand>
</feature>
<dbReference type="EC" id="1.1.99.1" evidence="9"/>
<dbReference type="PANTHER" id="PTHR11552">
    <property type="entry name" value="GLUCOSE-METHANOL-CHOLINE GMC OXIDOREDUCTASE"/>
    <property type="match status" value="1"/>
</dbReference>
<dbReference type="Proteomes" id="UP000549695">
    <property type="component" value="Unassembled WGS sequence"/>
</dbReference>